<evidence type="ECO:0000313" key="2">
    <source>
        <dbReference type="EMBL" id="GAA0164006.1"/>
    </source>
</evidence>
<feature type="region of interest" description="Disordered" evidence="1">
    <location>
        <begin position="107"/>
        <end position="132"/>
    </location>
</feature>
<dbReference type="Proteomes" id="UP001454036">
    <property type="component" value="Unassembled WGS sequence"/>
</dbReference>
<feature type="compositionally biased region" description="Basic and acidic residues" evidence="1">
    <location>
        <begin position="11"/>
        <end position="30"/>
    </location>
</feature>
<proteinExistence type="predicted"/>
<reference evidence="2 3" key="1">
    <citation type="submission" date="2024-01" db="EMBL/GenBank/DDBJ databases">
        <title>The complete chloroplast genome sequence of Lithospermum erythrorhizon: insights into the phylogenetic relationship among Boraginaceae species and the maternal lineages of purple gromwells.</title>
        <authorList>
            <person name="Okada T."/>
            <person name="Watanabe K."/>
        </authorList>
    </citation>
    <scope>NUCLEOTIDE SEQUENCE [LARGE SCALE GENOMIC DNA]</scope>
</reference>
<dbReference type="AlphaFoldDB" id="A0AAV3QLF3"/>
<dbReference type="PANTHER" id="PTHR34657">
    <property type="entry name" value="EMBRYO SAC DEVELOPMENT ARREST 6"/>
    <property type="match status" value="1"/>
</dbReference>
<comment type="caution">
    <text evidence="2">The sequence shown here is derived from an EMBL/GenBank/DDBJ whole genome shotgun (WGS) entry which is preliminary data.</text>
</comment>
<dbReference type="EMBL" id="BAABME010037354">
    <property type="protein sequence ID" value="GAA0164006.1"/>
    <property type="molecule type" value="Genomic_DNA"/>
</dbReference>
<organism evidence="2 3">
    <name type="scientific">Lithospermum erythrorhizon</name>
    <name type="common">Purple gromwell</name>
    <name type="synonym">Lithospermum officinale var. erythrorhizon</name>
    <dbReference type="NCBI Taxonomy" id="34254"/>
    <lineage>
        <taxon>Eukaryota</taxon>
        <taxon>Viridiplantae</taxon>
        <taxon>Streptophyta</taxon>
        <taxon>Embryophyta</taxon>
        <taxon>Tracheophyta</taxon>
        <taxon>Spermatophyta</taxon>
        <taxon>Magnoliopsida</taxon>
        <taxon>eudicotyledons</taxon>
        <taxon>Gunneridae</taxon>
        <taxon>Pentapetalae</taxon>
        <taxon>asterids</taxon>
        <taxon>lamiids</taxon>
        <taxon>Boraginales</taxon>
        <taxon>Boraginaceae</taxon>
        <taxon>Boraginoideae</taxon>
        <taxon>Lithospermeae</taxon>
        <taxon>Lithospermum</taxon>
    </lineage>
</organism>
<feature type="compositionally biased region" description="Basic and acidic residues" evidence="1">
    <location>
        <begin position="108"/>
        <end position="132"/>
    </location>
</feature>
<evidence type="ECO:0000256" key="1">
    <source>
        <dbReference type="SAM" id="MobiDB-lite"/>
    </source>
</evidence>
<name>A0AAV3QLF3_LITER</name>
<feature type="region of interest" description="Disordered" evidence="1">
    <location>
        <begin position="1"/>
        <end position="39"/>
    </location>
</feature>
<accession>A0AAV3QLF3</accession>
<keyword evidence="3" id="KW-1185">Reference proteome</keyword>
<dbReference type="PANTHER" id="PTHR34657:SF10">
    <property type="entry name" value="F21M11.6 PROTEIN"/>
    <property type="match status" value="1"/>
</dbReference>
<sequence>MSTWQSGLSSKRKEKDNAFDGFKTTKELAKPSRRHRHPPARLAPITRVEPSCHSHKIQTESSRFDTHNSALLPNISRAEPTLSNNQLLAGYLANEFLSSGTLFGQPWDPDRGVTDKSRRIEESKDEPSREVKKPKECYMEVADLLKMGEIHLPRIVNPTQLVRFLQLGKDVLLN</sequence>
<protein>
    <submittedName>
        <fullName evidence="2">Uncharacterized protein</fullName>
    </submittedName>
</protein>
<gene>
    <name evidence="2" type="ORF">LIER_43669</name>
</gene>
<evidence type="ECO:0000313" key="3">
    <source>
        <dbReference type="Proteomes" id="UP001454036"/>
    </source>
</evidence>